<organism evidence="1">
    <name type="scientific">Candidatus Berkiella cookevillensis</name>
    <dbReference type="NCBI Taxonomy" id="437022"/>
    <lineage>
        <taxon>Bacteria</taxon>
        <taxon>Pseudomonadati</taxon>
        <taxon>Pseudomonadota</taxon>
        <taxon>Gammaproteobacteria</taxon>
        <taxon>Candidatus Berkiellales</taxon>
        <taxon>Candidatus Berkiellaceae</taxon>
        <taxon>Candidatus Berkiella</taxon>
    </lineage>
</organism>
<protein>
    <submittedName>
        <fullName evidence="1">Uncharacterized protein</fullName>
    </submittedName>
</protein>
<proteinExistence type="predicted"/>
<gene>
    <name evidence="2" type="ORF">CC99x_009275</name>
    <name evidence="1" type="ORF">CC99x_01934</name>
</gene>
<comment type="caution">
    <text evidence="1">The sequence shown here is derived from an EMBL/GenBank/DDBJ whole genome shotgun (WGS) entry which is preliminary data.</text>
</comment>
<sequence>MKYALLIEGVKGVQLYQNGDFTQALSGPNPEIYHMHEIAKANGWDYFDPIVSFDLLHIFHALTKFPATQHERVVHVVLDFFRSSTPIDKLTLQLFVLPAYQQFLANKGETVLPAWLARLSQSNNQEIAKQKQDMIKTVYCKYAKPVEKYKEENELILKWMLDSSNRLSAIDLKRYLDEHPDVTHVVGLVGLTHLAMLDKFSIKVKTPFSCLAECKIGERLVNITLFGSVHGERTGLTMLSNYLQKMGFKTQNDEMLASMTQNAGEFVELAGIRAITNQFDRQCAISENTASENLIAPSSQAQEVDNSEKVVRNSYF</sequence>
<dbReference type="EMBL" id="LKHV02000001">
    <property type="protein sequence ID" value="MCS5709094.1"/>
    <property type="molecule type" value="Genomic_DNA"/>
</dbReference>
<dbReference type="STRING" id="437022.CC99x_01934"/>
<dbReference type="AlphaFoldDB" id="A0A0Q9YKV7"/>
<dbReference type="EMBL" id="LKHV01000010">
    <property type="protein sequence ID" value="KRG17978.1"/>
    <property type="molecule type" value="Genomic_DNA"/>
</dbReference>
<evidence type="ECO:0000313" key="3">
    <source>
        <dbReference type="Proteomes" id="UP000051494"/>
    </source>
</evidence>
<keyword evidence="3" id="KW-1185">Reference proteome</keyword>
<reference evidence="2" key="3">
    <citation type="submission" date="2021-06" db="EMBL/GenBank/DDBJ databases">
        <title>Genomic Description and Analysis of Intracellular Bacteria, Candidatus Berkiella cookevillensis and Candidatus Berkiella aquae.</title>
        <authorList>
            <person name="Kidane D.T."/>
            <person name="Mehari Y.T."/>
            <person name="Rice F.C."/>
            <person name="Arivett B.A."/>
            <person name="Farone A.L."/>
            <person name="Berk S.G."/>
            <person name="Farone M.B."/>
        </authorList>
    </citation>
    <scope>NUCLEOTIDE SEQUENCE</scope>
    <source>
        <strain evidence="2">CC99</strain>
    </source>
</reference>
<name>A0A0Q9YKV7_9GAMM</name>
<reference evidence="1" key="1">
    <citation type="submission" date="2015-09" db="EMBL/GenBank/DDBJ databases">
        <title>Draft Genome Sequences of Two Novel Amoeba-resistant Intranuclear Bacteria, Candidatus Berkiella cookevillensis and Candidatus Berkiella aquae.</title>
        <authorList>
            <person name="Mehari Y.T."/>
            <person name="Arivett B.A."/>
            <person name="Farone A.L."/>
            <person name="Gunderson J.H."/>
            <person name="Farone M.B."/>
        </authorList>
    </citation>
    <scope>NUCLEOTIDE SEQUENCE [LARGE SCALE GENOMIC DNA]</scope>
    <source>
        <strain evidence="1">CC99</strain>
    </source>
</reference>
<accession>A0A0Q9YKV7</accession>
<dbReference type="Proteomes" id="UP000051494">
    <property type="component" value="Unassembled WGS sequence"/>
</dbReference>
<evidence type="ECO:0000313" key="2">
    <source>
        <dbReference type="EMBL" id="MCS5709094.1"/>
    </source>
</evidence>
<reference evidence="2" key="2">
    <citation type="journal article" date="2016" name="Genome Announc.">
        <title>Draft Genome Sequences of Two Novel Amoeba-Resistant Intranuclear Bacteria, 'Candidatus Berkiella cookevillensis' and 'Candidatus Berkiella aquae'.</title>
        <authorList>
            <person name="Mehari Y.T."/>
            <person name="Arivett B.A."/>
            <person name="Farone A.L."/>
            <person name="Gunderson J.H."/>
            <person name="Farone M.B."/>
        </authorList>
    </citation>
    <scope>NUCLEOTIDE SEQUENCE</scope>
    <source>
        <strain evidence="2">CC99</strain>
    </source>
</reference>
<evidence type="ECO:0000313" key="1">
    <source>
        <dbReference type="EMBL" id="KRG17978.1"/>
    </source>
</evidence>
<dbReference type="RefSeq" id="WP_057625042.1">
    <property type="nucleotide sequence ID" value="NZ_LKHV02000001.1"/>
</dbReference>